<evidence type="ECO:0000313" key="3">
    <source>
        <dbReference type="Proteomes" id="UP000800094"/>
    </source>
</evidence>
<evidence type="ECO:0000256" key="1">
    <source>
        <dbReference type="SAM" id="MobiDB-lite"/>
    </source>
</evidence>
<keyword evidence="3" id="KW-1185">Reference proteome</keyword>
<feature type="compositionally biased region" description="Basic and acidic residues" evidence="1">
    <location>
        <begin position="36"/>
        <end position="45"/>
    </location>
</feature>
<protein>
    <submittedName>
        <fullName evidence="2">Uncharacterized protein</fullName>
    </submittedName>
</protein>
<reference evidence="2" key="1">
    <citation type="journal article" date="2020" name="Stud. Mycol.">
        <title>101 Dothideomycetes genomes: a test case for predicting lifestyles and emergence of pathogens.</title>
        <authorList>
            <person name="Haridas S."/>
            <person name="Albert R."/>
            <person name="Binder M."/>
            <person name="Bloem J."/>
            <person name="Labutti K."/>
            <person name="Salamov A."/>
            <person name="Andreopoulos B."/>
            <person name="Baker S."/>
            <person name="Barry K."/>
            <person name="Bills G."/>
            <person name="Bluhm B."/>
            <person name="Cannon C."/>
            <person name="Castanera R."/>
            <person name="Culley D."/>
            <person name="Daum C."/>
            <person name="Ezra D."/>
            <person name="Gonzalez J."/>
            <person name="Henrissat B."/>
            <person name="Kuo A."/>
            <person name="Liang C."/>
            <person name="Lipzen A."/>
            <person name="Lutzoni F."/>
            <person name="Magnuson J."/>
            <person name="Mondo S."/>
            <person name="Nolan M."/>
            <person name="Ohm R."/>
            <person name="Pangilinan J."/>
            <person name="Park H.-J."/>
            <person name="Ramirez L."/>
            <person name="Alfaro M."/>
            <person name="Sun H."/>
            <person name="Tritt A."/>
            <person name="Yoshinaga Y."/>
            <person name="Zwiers L.-H."/>
            <person name="Turgeon B."/>
            <person name="Goodwin S."/>
            <person name="Spatafora J."/>
            <person name="Crous P."/>
            <person name="Grigoriev I."/>
        </authorList>
    </citation>
    <scope>NUCLEOTIDE SEQUENCE</scope>
    <source>
        <strain evidence="2">CBS 122368</strain>
    </source>
</reference>
<organism evidence="2 3">
    <name type="scientific">Trematosphaeria pertusa</name>
    <dbReference type="NCBI Taxonomy" id="390896"/>
    <lineage>
        <taxon>Eukaryota</taxon>
        <taxon>Fungi</taxon>
        <taxon>Dikarya</taxon>
        <taxon>Ascomycota</taxon>
        <taxon>Pezizomycotina</taxon>
        <taxon>Dothideomycetes</taxon>
        <taxon>Pleosporomycetidae</taxon>
        <taxon>Pleosporales</taxon>
        <taxon>Massarineae</taxon>
        <taxon>Trematosphaeriaceae</taxon>
        <taxon>Trematosphaeria</taxon>
    </lineage>
</organism>
<gene>
    <name evidence="2" type="ORF">BU26DRAFT_4685</name>
</gene>
<feature type="region of interest" description="Disordered" evidence="1">
    <location>
        <begin position="1"/>
        <end position="149"/>
    </location>
</feature>
<accession>A0A6A6J174</accession>
<dbReference type="Proteomes" id="UP000800094">
    <property type="component" value="Unassembled WGS sequence"/>
</dbReference>
<proteinExistence type="predicted"/>
<dbReference type="GeneID" id="54578621"/>
<dbReference type="EMBL" id="ML987189">
    <property type="protein sequence ID" value="KAF2255630.1"/>
    <property type="molecule type" value="Genomic_DNA"/>
</dbReference>
<dbReference type="AlphaFoldDB" id="A0A6A6J174"/>
<dbReference type="RefSeq" id="XP_033690634.1">
    <property type="nucleotide sequence ID" value="XM_033825291.1"/>
</dbReference>
<name>A0A6A6J174_9PLEO</name>
<evidence type="ECO:0000313" key="2">
    <source>
        <dbReference type="EMBL" id="KAF2255630.1"/>
    </source>
</evidence>
<feature type="compositionally biased region" description="Basic and acidic residues" evidence="1">
    <location>
        <begin position="137"/>
        <end position="149"/>
    </location>
</feature>
<feature type="compositionally biased region" description="Basic residues" evidence="1">
    <location>
        <begin position="91"/>
        <end position="125"/>
    </location>
</feature>
<sequence>MFKKRCRGNSRSPVIKGRGRKREEQQRTNRPTLLRLKSEPRHRPDPACTETPGVGADKRPARTASPPPRRSRGLGTHDQGLARRQISPQRNRYRRHDRAPPRHVRGPRRRCTAPPHKRRGFRQTRQRGQVTTRPGPRRQDEKVHPASCGKRGDRFGIVLNRRYHVLDQGPQYGLRDVKWRRCAMPYEEQEHSICVLLQEPPQPKVSKA</sequence>